<evidence type="ECO:0000313" key="1">
    <source>
        <dbReference type="EMBL" id="KAE9360134.1"/>
    </source>
</evidence>
<gene>
    <name evidence="1" type="ORF">PF008_g1958</name>
</gene>
<sequence>MKGERLHAFEERGPWGVRPRPSQLATGSVREMEFVVTHRVELTWVACGLLLGAVLAPLHGLVTGPFCAGCDLVYKWTGIVRRCFKRYRSYMINPEVQDAGTLHRWWMLSESLLGTPMIELVVQDEHQHGHGRVAYKFCDAFHA</sequence>
<proteinExistence type="predicted"/>
<dbReference type="Proteomes" id="UP000486351">
    <property type="component" value="Unassembled WGS sequence"/>
</dbReference>
<evidence type="ECO:0000313" key="2">
    <source>
        <dbReference type="Proteomes" id="UP000486351"/>
    </source>
</evidence>
<reference evidence="1 2" key="1">
    <citation type="submission" date="2018-09" db="EMBL/GenBank/DDBJ databases">
        <title>Genomic investigation of the strawberry pathogen Phytophthora fragariae indicates pathogenicity is determined by transcriptional variation in three key races.</title>
        <authorList>
            <person name="Adams T.M."/>
            <person name="Armitage A.D."/>
            <person name="Sobczyk M.K."/>
            <person name="Bates H.J."/>
            <person name="Dunwell J.M."/>
            <person name="Nellist C.F."/>
            <person name="Harrison R.J."/>
        </authorList>
    </citation>
    <scope>NUCLEOTIDE SEQUENCE [LARGE SCALE GENOMIC DNA]</scope>
    <source>
        <strain evidence="1 2">NOV-77</strain>
    </source>
</reference>
<organism evidence="1 2">
    <name type="scientific">Phytophthora fragariae</name>
    <dbReference type="NCBI Taxonomy" id="53985"/>
    <lineage>
        <taxon>Eukaryota</taxon>
        <taxon>Sar</taxon>
        <taxon>Stramenopiles</taxon>
        <taxon>Oomycota</taxon>
        <taxon>Peronosporomycetes</taxon>
        <taxon>Peronosporales</taxon>
        <taxon>Peronosporaceae</taxon>
        <taxon>Phytophthora</taxon>
    </lineage>
</organism>
<protein>
    <submittedName>
        <fullName evidence="1">Uncharacterized protein</fullName>
    </submittedName>
</protein>
<comment type="caution">
    <text evidence="1">The sequence shown here is derived from an EMBL/GenBank/DDBJ whole genome shotgun (WGS) entry which is preliminary data.</text>
</comment>
<dbReference type="AlphaFoldDB" id="A0A6G0SIM4"/>
<dbReference type="EMBL" id="QXFY01000051">
    <property type="protein sequence ID" value="KAE9360134.1"/>
    <property type="molecule type" value="Genomic_DNA"/>
</dbReference>
<accession>A0A6G0SIM4</accession>
<name>A0A6G0SIM4_9STRA</name>